<dbReference type="GO" id="GO:0009279">
    <property type="term" value="C:cell outer membrane"/>
    <property type="evidence" value="ECO:0007669"/>
    <property type="project" value="UniProtKB-SubCell"/>
</dbReference>
<dbReference type="GO" id="GO:0015344">
    <property type="term" value="F:siderophore uptake transmembrane transporter activity"/>
    <property type="evidence" value="ECO:0007669"/>
    <property type="project" value="TreeGrafter"/>
</dbReference>
<evidence type="ECO:0000256" key="2">
    <source>
        <dbReference type="ARBA" id="ARBA00022448"/>
    </source>
</evidence>
<dbReference type="SUPFAM" id="SSF56935">
    <property type="entry name" value="Porins"/>
    <property type="match status" value="1"/>
</dbReference>
<dbReference type="GO" id="GO:0044718">
    <property type="term" value="P:siderophore transmembrane transport"/>
    <property type="evidence" value="ECO:0007669"/>
    <property type="project" value="TreeGrafter"/>
</dbReference>
<dbReference type="Gene3D" id="2.40.170.20">
    <property type="entry name" value="TonB-dependent receptor, beta-barrel domain"/>
    <property type="match status" value="1"/>
</dbReference>
<evidence type="ECO:0000256" key="5">
    <source>
        <dbReference type="ARBA" id="ARBA00023077"/>
    </source>
</evidence>
<dbReference type="Pfam" id="PF07715">
    <property type="entry name" value="Plug"/>
    <property type="match status" value="1"/>
</dbReference>
<evidence type="ECO:0000256" key="4">
    <source>
        <dbReference type="ARBA" id="ARBA00022729"/>
    </source>
</evidence>
<comment type="subcellular location">
    <subcellularLocation>
        <location evidence="1">Cell outer membrane</location>
        <topology evidence="1">Multi-pass membrane protein</topology>
    </subcellularLocation>
</comment>
<keyword evidence="7" id="KW-0675">Receptor</keyword>
<evidence type="ECO:0000256" key="6">
    <source>
        <dbReference type="ARBA" id="ARBA00023136"/>
    </source>
</evidence>
<evidence type="ECO:0000256" key="7">
    <source>
        <dbReference type="ARBA" id="ARBA00023170"/>
    </source>
</evidence>
<dbReference type="PANTHER" id="PTHR30069:SF29">
    <property type="entry name" value="HEMOGLOBIN AND HEMOGLOBIN-HAPTOGLOBIN-BINDING PROTEIN 1-RELATED"/>
    <property type="match status" value="1"/>
</dbReference>
<accession>A0A382DEC5</accession>
<keyword evidence="4" id="KW-0732">Signal</keyword>
<protein>
    <recommendedName>
        <fullName evidence="12">TonB-dependent receptor plug domain-containing protein</fullName>
    </recommendedName>
</protein>
<dbReference type="InterPro" id="IPR039426">
    <property type="entry name" value="TonB-dep_rcpt-like"/>
</dbReference>
<keyword evidence="8" id="KW-0998">Cell outer membrane</keyword>
<dbReference type="Pfam" id="PF00593">
    <property type="entry name" value="TonB_dep_Rec_b-barrel"/>
    <property type="match status" value="1"/>
</dbReference>
<dbReference type="AlphaFoldDB" id="A0A382DEC5"/>
<keyword evidence="5" id="KW-0798">TonB box</keyword>
<dbReference type="EMBL" id="UINC01038660">
    <property type="protein sequence ID" value="SVB35993.1"/>
    <property type="molecule type" value="Genomic_DNA"/>
</dbReference>
<dbReference type="PROSITE" id="PS52016">
    <property type="entry name" value="TONB_DEPENDENT_REC_3"/>
    <property type="match status" value="1"/>
</dbReference>
<name>A0A382DEC5_9ZZZZ</name>
<dbReference type="InterPro" id="IPR037066">
    <property type="entry name" value="Plug_dom_sf"/>
</dbReference>
<organism evidence="11">
    <name type="scientific">marine metagenome</name>
    <dbReference type="NCBI Taxonomy" id="408172"/>
    <lineage>
        <taxon>unclassified sequences</taxon>
        <taxon>metagenomes</taxon>
        <taxon>ecological metagenomes</taxon>
    </lineage>
</organism>
<evidence type="ECO:0000256" key="1">
    <source>
        <dbReference type="ARBA" id="ARBA00004571"/>
    </source>
</evidence>
<dbReference type="InterPro" id="IPR036942">
    <property type="entry name" value="Beta-barrel_TonB_sf"/>
</dbReference>
<keyword evidence="6" id="KW-0472">Membrane</keyword>
<evidence type="ECO:0000259" key="9">
    <source>
        <dbReference type="Pfam" id="PF00593"/>
    </source>
</evidence>
<dbReference type="PANTHER" id="PTHR30069">
    <property type="entry name" value="TONB-DEPENDENT OUTER MEMBRANE RECEPTOR"/>
    <property type="match status" value="1"/>
</dbReference>
<evidence type="ECO:0008006" key="12">
    <source>
        <dbReference type="Google" id="ProtNLM"/>
    </source>
</evidence>
<evidence type="ECO:0000256" key="3">
    <source>
        <dbReference type="ARBA" id="ARBA00022692"/>
    </source>
</evidence>
<evidence type="ECO:0000313" key="11">
    <source>
        <dbReference type="EMBL" id="SVB35993.1"/>
    </source>
</evidence>
<evidence type="ECO:0000259" key="10">
    <source>
        <dbReference type="Pfam" id="PF07715"/>
    </source>
</evidence>
<feature type="domain" description="TonB-dependent receptor plug" evidence="10">
    <location>
        <begin position="38"/>
        <end position="143"/>
    </location>
</feature>
<dbReference type="InterPro" id="IPR012910">
    <property type="entry name" value="Plug_dom"/>
</dbReference>
<reference evidence="11" key="1">
    <citation type="submission" date="2018-05" db="EMBL/GenBank/DDBJ databases">
        <authorList>
            <person name="Lanie J.A."/>
            <person name="Ng W.-L."/>
            <person name="Kazmierczak K.M."/>
            <person name="Andrzejewski T.M."/>
            <person name="Davidsen T.M."/>
            <person name="Wayne K.J."/>
            <person name="Tettelin H."/>
            <person name="Glass J.I."/>
            <person name="Rusch D."/>
            <person name="Podicherti R."/>
            <person name="Tsui H.-C.T."/>
            <person name="Winkler M.E."/>
        </authorList>
    </citation>
    <scope>NUCLEOTIDE SEQUENCE</scope>
</reference>
<feature type="non-terminal residue" evidence="11">
    <location>
        <position position="454"/>
    </location>
</feature>
<feature type="domain" description="TonB-dependent receptor-like beta-barrel" evidence="9">
    <location>
        <begin position="215"/>
        <end position="454"/>
    </location>
</feature>
<dbReference type="InterPro" id="IPR000531">
    <property type="entry name" value="Beta-barrel_TonB"/>
</dbReference>
<keyword evidence="2" id="KW-0813">Transport</keyword>
<keyword evidence="3" id="KW-0812">Transmembrane</keyword>
<proteinExistence type="predicted"/>
<dbReference type="Gene3D" id="2.170.130.10">
    <property type="entry name" value="TonB-dependent receptor, plug domain"/>
    <property type="match status" value="1"/>
</dbReference>
<sequence length="454" mass="49754">MQLYYLVFGLFFMFSSSVSAVELETIKVTSSRGTLTAENIPASLSVFTEKEIKKKKFFTVEDLLRGELGLDVVQSGSHGASTSIFMRGAGSTSTLVIIDGVEVNAATTGSFDSGDLTVDNIERVEVLRGPQSIQWGANAVGGVINIITKKGKGTPTHTLSFEGGSYRTFRESLRSSGSFDKVDYSLSASLLTSRGFSTLNERSGGSEEDGTVNKTLSTRLGYDFNSDTRQEFMGRYTKSHDETDSINGEGPPAENWGLNKDMIGTFNNVDDLILSAPFQKDFGRRWNLKITPSFFYNRALTVNDAENDGVINRTYTLDMQNNIELHPNFSVLFGAEYQNKRGENIGGSGGGEGYKKWNDNEALFLQGIYELPGRVVLTAGFRQDWNTTWDETTTEKVEASYQVPNTSTTLHAAYATGFRAPSFNDLYAPPAAGWTKTSNESLLPEEIKGSEIGV</sequence>
<evidence type="ECO:0000256" key="8">
    <source>
        <dbReference type="ARBA" id="ARBA00023237"/>
    </source>
</evidence>
<gene>
    <name evidence="11" type="ORF">METZ01_LOCUS188847</name>
</gene>